<keyword evidence="3" id="KW-1185">Reference proteome</keyword>
<dbReference type="PANTHER" id="PTHR35788">
    <property type="entry name" value="EXPORTED PROTEIN-RELATED"/>
    <property type="match status" value="1"/>
</dbReference>
<organism evidence="2 3">
    <name type="scientific">Fimbriimonas ginsengisoli Gsoil 348</name>
    <dbReference type="NCBI Taxonomy" id="661478"/>
    <lineage>
        <taxon>Bacteria</taxon>
        <taxon>Bacillati</taxon>
        <taxon>Armatimonadota</taxon>
        <taxon>Fimbriimonadia</taxon>
        <taxon>Fimbriimonadales</taxon>
        <taxon>Fimbriimonadaceae</taxon>
        <taxon>Fimbriimonas</taxon>
    </lineage>
</organism>
<dbReference type="InterPro" id="IPR052913">
    <property type="entry name" value="Glycopeptide_resist_protein"/>
</dbReference>
<reference evidence="2 3" key="1">
    <citation type="journal article" date="2014" name="PLoS ONE">
        <title>The first complete genome sequence of the class fimbriimonadia in the phylum armatimonadetes.</title>
        <authorList>
            <person name="Hu Z.Y."/>
            <person name="Wang Y.Z."/>
            <person name="Im W.T."/>
            <person name="Wang S.Y."/>
            <person name="Zhao G.P."/>
            <person name="Zheng H.J."/>
            <person name="Quan Z.X."/>
        </authorList>
    </citation>
    <scope>NUCLEOTIDE SEQUENCE [LARGE SCALE GENOMIC DNA]</scope>
    <source>
        <strain evidence="2">Gsoil 348</strain>
    </source>
</reference>
<sequence length="244" mass="26688">MRAWSAVFAMLAVAGGGLAICAVPREATLGAYSTSLAERSTSQRHNAQLSLSRLVGAEIPTGATFSFNQRVGTFSRDQGYRKAPVSYNGQLIDDWGGGVCQTSTTLYNAALLAGMRIVERNRHRFQPSYVPPGRDAAVAFSNIDLRFTNPYSYPVRIEGTIAGSRLEIRFVAPQAPAIRPEVVSDVHDVQSPETFVLGAPSGRRRVRNTGKSGFEVSVYRITGPRRELISHDNYPAMNRVVEVR</sequence>
<dbReference type="HOGENOM" id="CLU_075501_0_0_0"/>
<feature type="chain" id="PRO_5001651712" evidence="1">
    <location>
        <begin position="20"/>
        <end position="244"/>
    </location>
</feature>
<dbReference type="KEGG" id="fgi:OP10G_1113"/>
<evidence type="ECO:0000313" key="3">
    <source>
        <dbReference type="Proteomes" id="UP000027982"/>
    </source>
</evidence>
<proteinExistence type="predicted"/>
<dbReference type="PANTHER" id="PTHR35788:SF1">
    <property type="entry name" value="EXPORTED PROTEIN"/>
    <property type="match status" value="1"/>
</dbReference>
<dbReference type="OrthoDB" id="9813301at2"/>
<keyword evidence="1" id="KW-0732">Signal</keyword>
<dbReference type="RefSeq" id="WP_025226888.1">
    <property type="nucleotide sequence ID" value="NZ_CP007139.1"/>
</dbReference>
<evidence type="ECO:0000256" key="1">
    <source>
        <dbReference type="SAM" id="SignalP"/>
    </source>
</evidence>
<evidence type="ECO:0000313" key="2">
    <source>
        <dbReference type="EMBL" id="AIE84481.1"/>
    </source>
</evidence>
<accession>A0A068NLX9</accession>
<dbReference type="STRING" id="661478.OP10G_1113"/>
<dbReference type="AlphaFoldDB" id="A0A068NLX9"/>
<dbReference type="Proteomes" id="UP000027982">
    <property type="component" value="Chromosome"/>
</dbReference>
<dbReference type="InterPro" id="IPR007391">
    <property type="entry name" value="Vancomycin_resist_VanW"/>
</dbReference>
<name>A0A068NLX9_FIMGI</name>
<dbReference type="EMBL" id="CP007139">
    <property type="protein sequence ID" value="AIE84481.1"/>
    <property type="molecule type" value="Genomic_DNA"/>
</dbReference>
<dbReference type="Pfam" id="PF04294">
    <property type="entry name" value="VanW"/>
    <property type="match status" value="1"/>
</dbReference>
<feature type="signal peptide" evidence="1">
    <location>
        <begin position="1"/>
        <end position="19"/>
    </location>
</feature>
<dbReference type="eggNOG" id="COG2720">
    <property type="taxonomic scope" value="Bacteria"/>
</dbReference>
<protein>
    <submittedName>
        <fullName evidence="2">VanW family protein</fullName>
    </submittedName>
</protein>
<gene>
    <name evidence="2" type="ORF">OP10G_1113</name>
</gene>